<keyword evidence="3" id="KW-1185">Reference proteome</keyword>
<dbReference type="Gene3D" id="6.20.20.10">
    <property type="match status" value="1"/>
</dbReference>
<feature type="region of interest" description="Disordered" evidence="1">
    <location>
        <begin position="1"/>
        <end position="58"/>
    </location>
</feature>
<proteinExistence type="predicted"/>
<evidence type="ECO:0000313" key="2">
    <source>
        <dbReference type="EMBL" id="MCD2518546.1"/>
    </source>
</evidence>
<accession>A0ABS8Q9V7</accession>
<reference evidence="2" key="1">
    <citation type="submission" date="2021-11" db="EMBL/GenBank/DDBJ databases">
        <title>The complete genome of Massilia sp sp. G4R7.</title>
        <authorList>
            <person name="Liu L."/>
            <person name="Yue J."/>
            <person name="Yuan J."/>
            <person name="Yang F."/>
            <person name="Li L."/>
        </authorList>
    </citation>
    <scope>NUCLEOTIDE SEQUENCE</scope>
    <source>
        <strain evidence="2">G4R7</strain>
    </source>
</reference>
<comment type="caution">
    <text evidence="2">The sequence shown here is derived from an EMBL/GenBank/DDBJ whole genome shotgun (WGS) entry which is preliminary data.</text>
</comment>
<name>A0ABS8Q9V7_9BURK</name>
<organism evidence="2 3">
    <name type="scientific">Massilia phyllostachyos</name>
    <dbReference type="NCBI Taxonomy" id="2898585"/>
    <lineage>
        <taxon>Bacteria</taxon>
        <taxon>Pseudomonadati</taxon>
        <taxon>Pseudomonadota</taxon>
        <taxon>Betaproteobacteria</taxon>
        <taxon>Burkholderiales</taxon>
        <taxon>Oxalobacteraceae</taxon>
        <taxon>Telluria group</taxon>
        <taxon>Massilia</taxon>
    </lineage>
</organism>
<dbReference type="Proteomes" id="UP001179361">
    <property type="component" value="Unassembled WGS sequence"/>
</dbReference>
<evidence type="ECO:0000313" key="3">
    <source>
        <dbReference type="Proteomes" id="UP001179361"/>
    </source>
</evidence>
<sequence>MSMHPDTDMNPGDEAEPGTPGAGEDVCEACAGSGKQSDGKPCPNCGGSGHVMRGIGGG</sequence>
<dbReference type="EMBL" id="JAJNOC010000007">
    <property type="protein sequence ID" value="MCD2518546.1"/>
    <property type="molecule type" value="Genomic_DNA"/>
</dbReference>
<evidence type="ECO:0008006" key="4">
    <source>
        <dbReference type="Google" id="ProtNLM"/>
    </source>
</evidence>
<evidence type="ECO:0000256" key="1">
    <source>
        <dbReference type="SAM" id="MobiDB-lite"/>
    </source>
</evidence>
<feature type="compositionally biased region" description="Gly residues" evidence="1">
    <location>
        <begin position="46"/>
        <end position="58"/>
    </location>
</feature>
<protein>
    <recommendedName>
        <fullName evidence="4">Molecular chaperone DnaJ</fullName>
    </recommendedName>
</protein>
<gene>
    <name evidence="2" type="ORF">LQ564_19780</name>
</gene>
<dbReference type="RefSeq" id="WP_231059832.1">
    <property type="nucleotide sequence ID" value="NZ_JAJNOC010000007.1"/>
</dbReference>